<protein>
    <recommendedName>
        <fullName evidence="13">Taste receptor type 2</fullName>
    </recommendedName>
</protein>
<dbReference type="FunFam" id="1.20.1070.10:FF:000055">
    <property type="entry name" value="Taste receptor type 2"/>
    <property type="match status" value="1"/>
</dbReference>
<gene>
    <name evidence="15" type="primary">TAS2R60</name>
</gene>
<dbReference type="SUPFAM" id="SSF81321">
    <property type="entry name" value="Family A G protein-coupled receptor-like"/>
    <property type="match status" value="1"/>
</dbReference>
<dbReference type="InterPro" id="IPR007960">
    <property type="entry name" value="TAS2R"/>
</dbReference>
<evidence type="ECO:0000256" key="8">
    <source>
        <dbReference type="ARBA" id="ARBA00023136"/>
    </source>
</evidence>
<evidence type="ECO:0000256" key="10">
    <source>
        <dbReference type="ARBA" id="ARBA00023180"/>
    </source>
</evidence>
<comment type="subcellular location">
    <subcellularLocation>
        <location evidence="1 13">Membrane</location>
        <topology evidence="1 13">Multi-pass membrane protein</topology>
    </subcellularLocation>
</comment>
<keyword evidence="16" id="KW-1185">Reference proteome</keyword>
<feature type="transmembrane region" description="Helical" evidence="14">
    <location>
        <begin position="137"/>
        <end position="158"/>
    </location>
</feature>
<feature type="transmembrane region" description="Helical" evidence="14">
    <location>
        <begin position="275"/>
        <end position="295"/>
    </location>
</feature>
<keyword evidence="8 13" id="KW-0472">Membrane</keyword>
<sequence length="314" mass="35500">YRFGKTETGRASLEKVPSSPMLIFMVIFFLELLAAMLQNGFIVTVLIREWVQCQTLLAGDMIAALLSVMGGDKNIYIFLNPVAFPYNPVFRFLAFQWDFLNAVTLWFSTWLSVFYCVKIATFTHPVFLWLKQMVSALVPWMLLSSVGFSSFSTILVFIGNQRIYQNYLKRALQPWNVTGNAVRTYERLCFFPLKIVTWTVPTVVFIAGTALLITPLGRHTKKVSLSISGSHDPSTQAHIKALLALISFAVLFVSYFLSLVLSASGMFPPREFRHWVWQAVIYLCTVVNPIVLFLSNRRLRAVLERGCSSGHGAS</sequence>
<keyword evidence="5 13" id="KW-0812">Transmembrane</keyword>
<evidence type="ECO:0000256" key="6">
    <source>
        <dbReference type="ARBA" id="ARBA00022989"/>
    </source>
</evidence>
<keyword evidence="9 13" id="KW-0675">Receptor</keyword>
<evidence type="ECO:0000256" key="7">
    <source>
        <dbReference type="ARBA" id="ARBA00023040"/>
    </source>
</evidence>
<feature type="transmembrane region" description="Helical" evidence="14">
    <location>
        <begin position="195"/>
        <end position="216"/>
    </location>
</feature>
<dbReference type="GeneTree" id="ENSGT01150000286961"/>
<evidence type="ECO:0000256" key="1">
    <source>
        <dbReference type="ARBA" id="ARBA00004141"/>
    </source>
</evidence>
<dbReference type="Pfam" id="PF05296">
    <property type="entry name" value="TAS2R"/>
    <property type="match status" value="1"/>
</dbReference>
<reference evidence="15" key="1">
    <citation type="submission" date="2019-08" db="EMBL/GenBank/DDBJ databases">
        <title>Phocoena sinus (Vaquita) genome, mPhoSin1, primary haplotype.</title>
        <authorList>
            <person name="Morin P."/>
            <person name="Mountcastle J."/>
            <person name="Fungtammasan C."/>
            <person name="Rhie A."/>
            <person name="Rojas-Bracho L."/>
            <person name="Smith C.R."/>
            <person name="Taylor B.L."/>
            <person name="Gulland F.M.D."/>
            <person name="Musser W."/>
            <person name="Houck M."/>
            <person name="Haase B."/>
            <person name="Paez S."/>
            <person name="Howe K."/>
            <person name="Torrance J."/>
            <person name="Formenti G."/>
            <person name="Phillippy A."/>
            <person name="Ryder O."/>
            <person name="Jarvis E.D."/>
            <person name="Fedrigo O."/>
        </authorList>
    </citation>
    <scope>NUCLEOTIDE SEQUENCE [LARGE SCALE GENOMIC DNA]</scope>
</reference>
<evidence type="ECO:0000256" key="2">
    <source>
        <dbReference type="ARBA" id="ARBA00007376"/>
    </source>
</evidence>
<comment type="similarity">
    <text evidence="2 12">Belongs to the G-protein coupled receptor T2R family.</text>
</comment>
<keyword evidence="6 14" id="KW-1133">Transmembrane helix</keyword>
<accession>A0A8C9BTB5</accession>
<feature type="transmembrane region" description="Helical" evidence="14">
    <location>
        <begin position="237"/>
        <end position="263"/>
    </location>
</feature>
<evidence type="ECO:0000256" key="13">
    <source>
        <dbReference type="RuleBase" id="RU004424"/>
    </source>
</evidence>
<evidence type="ECO:0000313" key="16">
    <source>
        <dbReference type="Proteomes" id="UP000694554"/>
    </source>
</evidence>
<proteinExistence type="inferred from homology"/>
<keyword evidence="7 13" id="KW-0297">G-protein coupled receptor</keyword>
<reference evidence="15" key="2">
    <citation type="submission" date="2025-08" db="UniProtKB">
        <authorList>
            <consortium name="Ensembl"/>
        </authorList>
    </citation>
    <scope>IDENTIFICATION</scope>
</reference>
<dbReference type="GO" id="GO:0016020">
    <property type="term" value="C:membrane"/>
    <property type="evidence" value="ECO:0007669"/>
    <property type="project" value="UniProtKB-SubCell"/>
</dbReference>
<evidence type="ECO:0000313" key="15">
    <source>
        <dbReference type="Ensembl" id="ENSPSNP00000013219.1"/>
    </source>
</evidence>
<evidence type="ECO:0000256" key="11">
    <source>
        <dbReference type="ARBA" id="ARBA00023224"/>
    </source>
</evidence>
<dbReference type="Proteomes" id="UP000694554">
    <property type="component" value="Chromosome 9"/>
</dbReference>
<evidence type="ECO:0000256" key="4">
    <source>
        <dbReference type="ARBA" id="ARBA00022606"/>
    </source>
</evidence>
<evidence type="ECO:0000256" key="14">
    <source>
        <dbReference type="SAM" id="Phobius"/>
    </source>
</evidence>
<dbReference type="AlphaFoldDB" id="A0A8C9BTB5"/>
<keyword evidence="4 13" id="KW-0716">Sensory transduction</keyword>
<dbReference type="PANTHER" id="PTHR11394:SF32">
    <property type="entry name" value="TASTE RECEPTOR TYPE 2 MEMBER 60"/>
    <property type="match status" value="1"/>
</dbReference>
<evidence type="ECO:0000256" key="3">
    <source>
        <dbReference type="ARBA" id="ARBA00022480"/>
    </source>
</evidence>
<reference evidence="15" key="3">
    <citation type="submission" date="2025-09" db="UniProtKB">
        <authorList>
            <consortium name="Ensembl"/>
        </authorList>
    </citation>
    <scope>IDENTIFICATION</scope>
</reference>
<evidence type="ECO:0000256" key="12">
    <source>
        <dbReference type="RuleBase" id="RU004423"/>
    </source>
</evidence>
<name>A0A8C9BTB5_PHOSS</name>
<keyword evidence="3 13" id="KW-0919">Taste</keyword>
<dbReference type="GO" id="GO:0033038">
    <property type="term" value="F:bitter taste receptor activity"/>
    <property type="evidence" value="ECO:0007669"/>
    <property type="project" value="InterPro"/>
</dbReference>
<evidence type="ECO:0000256" key="9">
    <source>
        <dbReference type="ARBA" id="ARBA00023170"/>
    </source>
</evidence>
<dbReference type="GO" id="GO:0004930">
    <property type="term" value="F:G protein-coupled receptor activity"/>
    <property type="evidence" value="ECO:0007669"/>
    <property type="project" value="UniProtKB-KW"/>
</dbReference>
<keyword evidence="11 13" id="KW-0807">Transducer</keyword>
<evidence type="ECO:0000256" key="5">
    <source>
        <dbReference type="ARBA" id="ARBA00022692"/>
    </source>
</evidence>
<organism evidence="15 16">
    <name type="scientific">Phocoena sinus</name>
    <name type="common">Vaquita</name>
    <dbReference type="NCBI Taxonomy" id="42100"/>
    <lineage>
        <taxon>Eukaryota</taxon>
        <taxon>Metazoa</taxon>
        <taxon>Chordata</taxon>
        <taxon>Craniata</taxon>
        <taxon>Vertebrata</taxon>
        <taxon>Euteleostomi</taxon>
        <taxon>Mammalia</taxon>
        <taxon>Eutheria</taxon>
        <taxon>Laurasiatheria</taxon>
        <taxon>Artiodactyla</taxon>
        <taxon>Whippomorpha</taxon>
        <taxon>Cetacea</taxon>
        <taxon>Odontoceti</taxon>
        <taxon>Phocoenidae</taxon>
        <taxon>Phocoena</taxon>
    </lineage>
</organism>
<keyword evidence="10" id="KW-0325">Glycoprotein</keyword>
<dbReference type="Ensembl" id="ENSPSNT00000014959.1">
    <property type="protein sequence ID" value="ENSPSNP00000013219.1"/>
    <property type="gene ID" value="ENSPSNG00000009764.1"/>
</dbReference>
<feature type="transmembrane region" description="Helical" evidence="14">
    <location>
        <begin position="22"/>
        <end position="47"/>
    </location>
</feature>
<dbReference type="PANTHER" id="PTHR11394">
    <property type="entry name" value="TASTE RECEPTOR TYPE 2"/>
    <property type="match status" value="1"/>
</dbReference>